<dbReference type="FunFam" id="3.40.50.720:FF:000199">
    <property type="entry name" value="Cinnamoyl-CoA reductase 1"/>
    <property type="match status" value="1"/>
</dbReference>
<proteinExistence type="inferred from homology"/>
<evidence type="ECO:0000313" key="8">
    <source>
        <dbReference type="EMBL" id="KMZ72165.1"/>
    </source>
</evidence>
<dbReference type="GO" id="GO:0016621">
    <property type="term" value="F:cinnamoyl-CoA reductase activity"/>
    <property type="evidence" value="ECO:0007669"/>
    <property type="project" value="UniProtKB-EC"/>
</dbReference>
<evidence type="ECO:0000256" key="4">
    <source>
        <dbReference type="ARBA" id="ARBA00023157"/>
    </source>
</evidence>
<evidence type="ECO:0000256" key="3">
    <source>
        <dbReference type="ARBA" id="ARBA00023002"/>
    </source>
</evidence>
<dbReference type="PANTHER" id="PTHR10366">
    <property type="entry name" value="NAD DEPENDENT EPIMERASE/DEHYDRATASE"/>
    <property type="match status" value="1"/>
</dbReference>
<evidence type="ECO:0000256" key="5">
    <source>
        <dbReference type="ARBA" id="ARBA00023445"/>
    </source>
</evidence>
<dbReference type="STRING" id="29655.A0A0K9PVC4"/>
<feature type="domain" description="NAD-dependent epimerase/dehydratase" evidence="7">
    <location>
        <begin position="11"/>
        <end position="241"/>
    </location>
</feature>
<dbReference type="OMA" id="DIMEGID"/>
<dbReference type="AlphaFoldDB" id="A0A0K9PVC4"/>
<dbReference type="EMBL" id="LFYR01000643">
    <property type="protein sequence ID" value="KMZ72165.1"/>
    <property type="molecule type" value="Genomic_DNA"/>
</dbReference>
<sequence length="332" mass="36905">MSFQQSECLTVCVTGAGGFIASWLVKLLLHKGYFVQGTVRDPDDPKNDHLKRLEGADERLRLFKANLLDYQSFRIAFDGCQGVFHTASPVTDDPEKMIEPAIKGTENVISAAADAGVKRLVFTSSIGTVYMDPNRDTETIVDESCWSDLEYCKSTRNWYCYGKTMAEKVAWEMAAKREVDLIVVSPVLVIGPLLQPSINASSIHILKYLNGAVKTYANAVQAYVHVGDVAEAHVLVFESATARGRYICGESMLHRGEVVDLLRSLFPCYPIPSVCKDEVNPKVKPYKLSTQKIQDLGLKFTPTKETLRQTVTSLEEKGFLHAPRLSTLNFDS</sequence>
<dbReference type="Proteomes" id="UP000036987">
    <property type="component" value="Unassembled WGS sequence"/>
</dbReference>
<dbReference type="OrthoDB" id="2735536at2759"/>
<evidence type="ECO:0000256" key="6">
    <source>
        <dbReference type="ARBA" id="ARBA00067006"/>
    </source>
</evidence>
<dbReference type="Gene3D" id="3.40.50.720">
    <property type="entry name" value="NAD(P)-binding Rossmann-like Domain"/>
    <property type="match status" value="1"/>
</dbReference>
<dbReference type="Pfam" id="PF01370">
    <property type="entry name" value="Epimerase"/>
    <property type="match status" value="1"/>
</dbReference>
<dbReference type="SUPFAM" id="SSF51735">
    <property type="entry name" value="NAD(P)-binding Rossmann-fold domains"/>
    <property type="match status" value="1"/>
</dbReference>
<keyword evidence="9" id="KW-1185">Reference proteome</keyword>
<name>A0A0K9PVC4_ZOSMR</name>
<dbReference type="InterPro" id="IPR050425">
    <property type="entry name" value="NAD(P)_dehydrat-like"/>
</dbReference>
<evidence type="ECO:0000256" key="1">
    <source>
        <dbReference type="ARBA" id="ARBA00004928"/>
    </source>
</evidence>
<keyword evidence="4" id="KW-1015">Disulfide bond</keyword>
<dbReference type="CDD" id="cd08958">
    <property type="entry name" value="FR_SDR_e"/>
    <property type="match status" value="1"/>
</dbReference>
<dbReference type="InterPro" id="IPR036291">
    <property type="entry name" value="NAD(P)-bd_dom_sf"/>
</dbReference>
<comment type="caution">
    <text evidence="8">The sequence shown here is derived from an EMBL/GenBank/DDBJ whole genome shotgun (WGS) entry which is preliminary data.</text>
</comment>
<keyword evidence="2" id="KW-0521">NADP</keyword>
<keyword evidence="3" id="KW-0560">Oxidoreductase</keyword>
<reference evidence="9" key="1">
    <citation type="journal article" date="2016" name="Nature">
        <title>The genome of the seagrass Zostera marina reveals angiosperm adaptation to the sea.</title>
        <authorList>
            <person name="Olsen J.L."/>
            <person name="Rouze P."/>
            <person name="Verhelst B."/>
            <person name="Lin Y.-C."/>
            <person name="Bayer T."/>
            <person name="Collen J."/>
            <person name="Dattolo E."/>
            <person name="De Paoli E."/>
            <person name="Dittami S."/>
            <person name="Maumus F."/>
            <person name="Michel G."/>
            <person name="Kersting A."/>
            <person name="Lauritano C."/>
            <person name="Lohaus R."/>
            <person name="Toepel M."/>
            <person name="Tonon T."/>
            <person name="Vanneste K."/>
            <person name="Amirebrahimi M."/>
            <person name="Brakel J."/>
            <person name="Bostroem C."/>
            <person name="Chovatia M."/>
            <person name="Grimwood J."/>
            <person name="Jenkins J.W."/>
            <person name="Jueterbock A."/>
            <person name="Mraz A."/>
            <person name="Stam W.T."/>
            <person name="Tice H."/>
            <person name="Bornberg-Bauer E."/>
            <person name="Green P.J."/>
            <person name="Pearson G.A."/>
            <person name="Procaccini G."/>
            <person name="Duarte C.M."/>
            <person name="Schmutz J."/>
            <person name="Reusch T.B.H."/>
            <person name="Van de Peer Y."/>
        </authorList>
    </citation>
    <scope>NUCLEOTIDE SEQUENCE [LARGE SCALE GENOMIC DNA]</scope>
    <source>
        <strain evidence="9">cv. Finnish</strain>
    </source>
</reference>
<protein>
    <recommendedName>
        <fullName evidence="6">cinnamoyl-CoA reductase</fullName>
        <ecNumber evidence="6">1.2.1.44</ecNumber>
    </recommendedName>
</protein>
<evidence type="ECO:0000259" key="7">
    <source>
        <dbReference type="Pfam" id="PF01370"/>
    </source>
</evidence>
<dbReference type="GO" id="GO:0016616">
    <property type="term" value="F:oxidoreductase activity, acting on the CH-OH group of donors, NAD or NADP as acceptor"/>
    <property type="evidence" value="ECO:0000318"/>
    <property type="project" value="GO_Central"/>
</dbReference>
<comment type="similarity">
    <text evidence="5">Belongs to the NAD(P)-dependent epimerase/dehydratase family. Dihydroflavonol-4-reductase subfamily.</text>
</comment>
<evidence type="ECO:0000313" key="9">
    <source>
        <dbReference type="Proteomes" id="UP000036987"/>
    </source>
</evidence>
<accession>A0A0K9PVC4</accession>
<gene>
    <name evidence="8" type="ORF">ZOSMA_16G01350</name>
</gene>
<organism evidence="8 9">
    <name type="scientific">Zostera marina</name>
    <name type="common">Eelgrass</name>
    <dbReference type="NCBI Taxonomy" id="29655"/>
    <lineage>
        <taxon>Eukaryota</taxon>
        <taxon>Viridiplantae</taxon>
        <taxon>Streptophyta</taxon>
        <taxon>Embryophyta</taxon>
        <taxon>Tracheophyta</taxon>
        <taxon>Spermatophyta</taxon>
        <taxon>Magnoliopsida</taxon>
        <taxon>Liliopsida</taxon>
        <taxon>Zosteraceae</taxon>
        <taxon>Zostera</taxon>
    </lineage>
</organism>
<evidence type="ECO:0000256" key="2">
    <source>
        <dbReference type="ARBA" id="ARBA00022857"/>
    </source>
</evidence>
<dbReference type="InterPro" id="IPR001509">
    <property type="entry name" value="Epimerase_deHydtase"/>
</dbReference>
<dbReference type="PANTHER" id="PTHR10366:SF404">
    <property type="entry name" value="CINNAMOYL-COA REDUCTASE 1"/>
    <property type="match status" value="1"/>
</dbReference>
<comment type="pathway">
    <text evidence="1">Aromatic compound metabolism; phenylpropanoid biosynthesis.</text>
</comment>
<dbReference type="EC" id="1.2.1.44" evidence="6"/>